<name>D2MNT9_9FIRM</name>
<evidence type="ECO:0000313" key="1">
    <source>
        <dbReference type="EMBL" id="EFC05708.1"/>
    </source>
</evidence>
<proteinExistence type="predicted"/>
<dbReference type="Proteomes" id="UP000005017">
    <property type="component" value="Unassembled WGS sequence"/>
</dbReference>
<dbReference type="AlphaFoldDB" id="D2MNT9"/>
<protein>
    <submittedName>
        <fullName evidence="1">Uncharacterized protein</fullName>
    </submittedName>
</protein>
<comment type="caution">
    <text evidence="1">The sequence shown here is derived from an EMBL/GenBank/DDBJ whole genome shotgun (WGS) entry which is preliminary data.</text>
</comment>
<organism evidence="1 2">
    <name type="scientific">Bulleidia extructa W1219</name>
    <dbReference type="NCBI Taxonomy" id="679192"/>
    <lineage>
        <taxon>Bacteria</taxon>
        <taxon>Bacillati</taxon>
        <taxon>Bacillota</taxon>
        <taxon>Erysipelotrichia</taxon>
        <taxon>Erysipelotrichales</taxon>
        <taxon>Erysipelotrichaceae</taxon>
        <taxon>Bulleidia</taxon>
    </lineage>
</organism>
<reference evidence="2" key="1">
    <citation type="submission" date="2009-12" db="EMBL/GenBank/DDBJ databases">
        <title>Sequence of Clostridiales genomosp. BVAB3 str. UPII9-5.</title>
        <authorList>
            <person name="Madupu R."/>
            <person name="Durkin A.S."/>
            <person name="Torralba M."/>
            <person name="Methe B."/>
            <person name="Sutton G.G."/>
            <person name="Strausberg R.L."/>
            <person name="Nelson K.E."/>
        </authorList>
    </citation>
    <scope>NUCLEOTIDE SEQUENCE [LARGE SCALE GENOMIC DNA]</scope>
    <source>
        <strain evidence="2">W1219</strain>
    </source>
</reference>
<gene>
    <name evidence="1" type="ORF">HMPREF9013_0623</name>
</gene>
<keyword evidence="2" id="KW-1185">Reference proteome</keyword>
<dbReference type="EMBL" id="ADFR01000007">
    <property type="protein sequence ID" value="EFC05708.1"/>
    <property type="molecule type" value="Genomic_DNA"/>
</dbReference>
<sequence length="40" mass="4942">MRFHSSNEKNKDNLKTVDYLDWYLAISWSKMVLDFLEKKF</sequence>
<accession>D2MNT9</accession>
<dbReference type="STRING" id="679192.HMPREF9013_0623"/>
<evidence type="ECO:0000313" key="2">
    <source>
        <dbReference type="Proteomes" id="UP000005017"/>
    </source>
</evidence>